<dbReference type="EMBL" id="HBUF01351649">
    <property type="protein sequence ID" value="CAG6714320.1"/>
    <property type="molecule type" value="Transcribed_RNA"/>
</dbReference>
<proteinExistence type="predicted"/>
<dbReference type="EMBL" id="HBUF01086516">
    <property type="protein sequence ID" value="CAG6634476.1"/>
    <property type="molecule type" value="Transcribed_RNA"/>
</dbReference>
<feature type="domain" description="CAP-Gly" evidence="2">
    <location>
        <begin position="315"/>
        <end position="357"/>
    </location>
</feature>
<dbReference type="PANTHER" id="PTHR18916:SF93">
    <property type="entry name" value="RESTIN HOMOLOG"/>
    <property type="match status" value="1"/>
</dbReference>
<dbReference type="InterPro" id="IPR000938">
    <property type="entry name" value="CAP-Gly_domain"/>
</dbReference>
<feature type="compositionally biased region" description="Basic and acidic residues" evidence="1">
    <location>
        <begin position="118"/>
        <end position="133"/>
    </location>
</feature>
<evidence type="ECO:0000313" key="3">
    <source>
        <dbReference type="EMBL" id="CAG6714323.1"/>
    </source>
</evidence>
<dbReference type="PROSITE" id="PS00845">
    <property type="entry name" value="CAP_GLY_1"/>
    <property type="match status" value="2"/>
</dbReference>
<evidence type="ECO:0000256" key="1">
    <source>
        <dbReference type="SAM" id="MobiDB-lite"/>
    </source>
</evidence>
<dbReference type="EMBL" id="HBUF01351650">
    <property type="protein sequence ID" value="CAG6714323.1"/>
    <property type="molecule type" value="Transcribed_RNA"/>
</dbReference>
<dbReference type="SMART" id="SM01052">
    <property type="entry name" value="CAP_GLY"/>
    <property type="match status" value="2"/>
</dbReference>
<feature type="domain" description="CAP-Gly" evidence="2">
    <location>
        <begin position="64"/>
        <end position="106"/>
    </location>
</feature>
<feature type="compositionally biased region" description="Low complexity" evidence="1">
    <location>
        <begin position="193"/>
        <end position="210"/>
    </location>
</feature>
<dbReference type="Pfam" id="PF01302">
    <property type="entry name" value="CAP_GLY"/>
    <property type="match status" value="2"/>
</dbReference>
<feature type="region of interest" description="Disordered" evidence="1">
    <location>
        <begin position="170"/>
        <end position="296"/>
    </location>
</feature>
<accession>A0A8D8UY48</accession>
<evidence type="ECO:0000259" key="2">
    <source>
        <dbReference type="PROSITE" id="PS50245"/>
    </source>
</evidence>
<feature type="compositionally biased region" description="Low complexity" evidence="1">
    <location>
        <begin position="273"/>
        <end position="289"/>
    </location>
</feature>
<protein>
    <submittedName>
        <fullName evidence="3">CAP-Gly domain-containing linker protein 4</fullName>
    </submittedName>
</protein>
<dbReference type="PANTHER" id="PTHR18916">
    <property type="entry name" value="DYNACTIN 1-RELATED MICROTUBULE-BINDING"/>
    <property type="match status" value="1"/>
</dbReference>
<dbReference type="EMBL" id="HBUF01351648">
    <property type="protein sequence ID" value="CAG6714317.1"/>
    <property type="molecule type" value="Transcribed_RNA"/>
</dbReference>
<dbReference type="PROSITE" id="PS50245">
    <property type="entry name" value="CAP_GLY_2"/>
    <property type="match status" value="2"/>
</dbReference>
<dbReference type="EMBL" id="HBUF01086518">
    <property type="protein sequence ID" value="CAG6634482.1"/>
    <property type="molecule type" value="Transcribed_RNA"/>
</dbReference>
<dbReference type="SUPFAM" id="SSF74924">
    <property type="entry name" value="Cap-Gly domain"/>
    <property type="match status" value="2"/>
</dbReference>
<dbReference type="EMBL" id="HBUF01086517">
    <property type="protein sequence ID" value="CAG6634479.1"/>
    <property type="molecule type" value="Transcribed_RNA"/>
</dbReference>
<dbReference type="Gene3D" id="2.30.30.190">
    <property type="entry name" value="CAP Gly-rich-like domain"/>
    <property type="match status" value="2"/>
</dbReference>
<dbReference type="InterPro" id="IPR036859">
    <property type="entry name" value="CAP-Gly_dom_sf"/>
</dbReference>
<organism evidence="3">
    <name type="scientific">Cacopsylla melanoneura</name>
    <dbReference type="NCBI Taxonomy" id="428564"/>
    <lineage>
        <taxon>Eukaryota</taxon>
        <taxon>Metazoa</taxon>
        <taxon>Ecdysozoa</taxon>
        <taxon>Arthropoda</taxon>
        <taxon>Hexapoda</taxon>
        <taxon>Insecta</taxon>
        <taxon>Pterygota</taxon>
        <taxon>Neoptera</taxon>
        <taxon>Paraneoptera</taxon>
        <taxon>Hemiptera</taxon>
        <taxon>Sternorrhyncha</taxon>
        <taxon>Psylloidea</taxon>
        <taxon>Psyllidae</taxon>
        <taxon>Psyllinae</taxon>
        <taxon>Cacopsylla</taxon>
    </lineage>
</organism>
<feature type="compositionally biased region" description="Basic and acidic residues" evidence="1">
    <location>
        <begin position="223"/>
        <end position="241"/>
    </location>
</feature>
<name>A0A8D8UY48_9HEMI</name>
<feature type="region of interest" description="Disordered" evidence="1">
    <location>
        <begin position="118"/>
        <end position="140"/>
    </location>
</feature>
<dbReference type="AlphaFoldDB" id="A0A8D8UY48"/>
<sequence>MSSRYSFDSLDHLWADERRLSEAGVRRSSTDSAPLYDYDSSDSFIIGDRVYVGGTIPGKIAYIGETKFGPGDWAGIVLDEATGKNDGTVGGFRYFQCEPKHGIFSRLSRLTRSPLLHLMDRPTSRNSSVDEGRYSPFKKSSIDEGRYSPFKKSSISSIDALKSSFDGLHTSRKSSNDSGGLFSRNSSDGGGLYSRKSSGDSYSGRKSSGSNTTYVPMSYSGRESPERYSGRDSPTGRRESPVGRYSSGLHRDSSPHYGGSPAHHHDYYGNNGSSPAKSQYQSSSKKSQSNEVKIGDRVIIRSSQGSKSGVLKYKGDTYFAQGEWCGVELDDPLGKNDGSVDGVRYFYCEPKFGVFAPLSKVSKSPIKTTHVHKNCVVHPNKDIPIVSTVVKEVKPAPGSRPFMDKTTTIVYEKKAPRGAKAVTQIHQIKGYNHSWDADCY</sequence>
<reference evidence="3" key="1">
    <citation type="submission" date="2021-05" db="EMBL/GenBank/DDBJ databases">
        <authorList>
            <person name="Alioto T."/>
            <person name="Alioto T."/>
            <person name="Gomez Garrido J."/>
        </authorList>
    </citation>
    <scope>NUCLEOTIDE SEQUENCE</scope>
</reference>